<keyword evidence="3" id="KW-1003">Cell membrane</keyword>
<evidence type="ECO:0000256" key="5">
    <source>
        <dbReference type="ARBA" id="ARBA00022989"/>
    </source>
</evidence>
<keyword evidence="6 7" id="KW-0472">Membrane</keyword>
<feature type="transmembrane region" description="Helical" evidence="7">
    <location>
        <begin position="79"/>
        <end position="100"/>
    </location>
</feature>
<feature type="transmembrane region" description="Helical" evidence="7">
    <location>
        <begin position="12"/>
        <end position="40"/>
    </location>
</feature>
<keyword evidence="4 7" id="KW-0812">Transmembrane</keyword>
<reference evidence="9 10" key="1">
    <citation type="submission" date="2017-03" db="EMBL/GenBank/DDBJ databases">
        <title>Isolation of Levoglucosan Utilizing Bacteria.</title>
        <authorList>
            <person name="Arya A.S."/>
        </authorList>
    </citation>
    <scope>NUCLEOTIDE SEQUENCE [LARGE SCALE GENOMIC DNA]</scope>
    <source>
        <strain evidence="9 10">MEC069</strain>
    </source>
</reference>
<dbReference type="AlphaFoldDB" id="A0A4Y8PZ98"/>
<dbReference type="OrthoDB" id="9804439at2"/>
<protein>
    <submittedName>
        <fullName evidence="9">Sugar ABC transporter permease</fullName>
    </submittedName>
</protein>
<gene>
    <name evidence="9" type="ORF">B5M42_15395</name>
</gene>
<feature type="transmembrane region" description="Helical" evidence="7">
    <location>
        <begin position="153"/>
        <end position="184"/>
    </location>
</feature>
<dbReference type="InterPro" id="IPR000515">
    <property type="entry name" value="MetI-like"/>
</dbReference>
<comment type="subcellular location">
    <subcellularLocation>
        <location evidence="1 7">Cell membrane</location>
        <topology evidence="1 7">Multi-pass membrane protein</topology>
    </subcellularLocation>
</comment>
<keyword evidence="10" id="KW-1185">Reference proteome</keyword>
<dbReference type="GO" id="GO:0055085">
    <property type="term" value="P:transmembrane transport"/>
    <property type="evidence" value="ECO:0007669"/>
    <property type="project" value="InterPro"/>
</dbReference>
<dbReference type="RefSeq" id="WP_134754376.1">
    <property type="nucleotide sequence ID" value="NZ_MYFO02000005.1"/>
</dbReference>
<comment type="caution">
    <text evidence="9">The sequence shown here is derived from an EMBL/GenBank/DDBJ whole genome shotgun (WGS) entry which is preliminary data.</text>
</comment>
<evidence type="ECO:0000313" key="10">
    <source>
        <dbReference type="Proteomes" id="UP000298246"/>
    </source>
</evidence>
<evidence type="ECO:0000313" key="9">
    <source>
        <dbReference type="EMBL" id="TFE86227.1"/>
    </source>
</evidence>
<evidence type="ECO:0000256" key="7">
    <source>
        <dbReference type="RuleBase" id="RU363032"/>
    </source>
</evidence>
<dbReference type="EMBL" id="MYFO01000020">
    <property type="protein sequence ID" value="TFE86227.1"/>
    <property type="molecule type" value="Genomic_DNA"/>
</dbReference>
<name>A0A4Y8PZ98_9BACL</name>
<evidence type="ECO:0000256" key="1">
    <source>
        <dbReference type="ARBA" id="ARBA00004651"/>
    </source>
</evidence>
<evidence type="ECO:0000256" key="6">
    <source>
        <dbReference type="ARBA" id="ARBA00023136"/>
    </source>
</evidence>
<dbReference type="Pfam" id="PF00528">
    <property type="entry name" value="BPD_transp_1"/>
    <property type="match status" value="1"/>
</dbReference>
<dbReference type="PANTHER" id="PTHR30193">
    <property type="entry name" value="ABC TRANSPORTER PERMEASE PROTEIN"/>
    <property type="match status" value="1"/>
</dbReference>
<dbReference type="CDD" id="cd06261">
    <property type="entry name" value="TM_PBP2"/>
    <property type="match status" value="1"/>
</dbReference>
<evidence type="ECO:0000259" key="8">
    <source>
        <dbReference type="PROSITE" id="PS50928"/>
    </source>
</evidence>
<feature type="transmembrane region" description="Helical" evidence="7">
    <location>
        <begin position="269"/>
        <end position="292"/>
    </location>
</feature>
<accession>A0A4Y8PZ98</accession>
<dbReference type="Proteomes" id="UP000298246">
    <property type="component" value="Unassembled WGS sequence"/>
</dbReference>
<feature type="transmembrane region" description="Helical" evidence="7">
    <location>
        <begin position="112"/>
        <end position="133"/>
    </location>
</feature>
<dbReference type="InterPro" id="IPR035906">
    <property type="entry name" value="MetI-like_sf"/>
</dbReference>
<feature type="domain" description="ABC transmembrane type-1" evidence="8">
    <location>
        <begin position="75"/>
        <end position="288"/>
    </location>
</feature>
<keyword evidence="2 7" id="KW-0813">Transport</keyword>
<keyword evidence="5 7" id="KW-1133">Transmembrane helix</keyword>
<evidence type="ECO:0000256" key="4">
    <source>
        <dbReference type="ARBA" id="ARBA00022692"/>
    </source>
</evidence>
<proteinExistence type="inferred from homology"/>
<organism evidence="9 10">
    <name type="scientific">Paenibacillus athensensis</name>
    <dbReference type="NCBI Taxonomy" id="1967502"/>
    <lineage>
        <taxon>Bacteria</taxon>
        <taxon>Bacillati</taxon>
        <taxon>Bacillota</taxon>
        <taxon>Bacilli</taxon>
        <taxon>Bacillales</taxon>
        <taxon>Paenibacillaceae</taxon>
        <taxon>Paenibacillus</taxon>
    </lineage>
</organism>
<sequence>MYTFGRRWRRLAPYGFLLPALLIYLLFAFGPSMFTIVYSFTDISGVSGVGWHWIGLDNYKELFHSARTPVYVASMKRTVVFSLSVTLLQTAIGLLLAIVINSKLRGHLFYRSLVFMPVVLGVTVFGLVWTLMFNPMDGPMQKLWGLFDSSSTFLGSYTMAFPIVIFVQMWGAMGYTTVIFLAGLQTIPGELYEAGYIDGARSWSSFAHITWPMLAPTVTVNVLLAIIGSLQTFDIVFVLTGGHFNTSILGYEVYRSAFGGNAGNLRQGFASSVAVLQFGIVLIAAVIAQFYLRRREVQI</sequence>
<dbReference type="PANTHER" id="PTHR30193:SF37">
    <property type="entry name" value="INNER MEMBRANE ABC TRANSPORTER PERMEASE PROTEIN YCJO"/>
    <property type="match status" value="1"/>
</dbReference>
<comment type="similarity">
    <text evidence="7">Belongs to the binding-protein-dependent transport system permease family.</text>
</comment>
<evidence type="ECO:0000256" key="3">
    <source>
        <dbReference type="ARBA" id="ARBA00022475"/>
    </source>
</evidence>
<dbReference type="GO" id="GO:0005886">
    <property type="term" value="C:plasma membrane"/>
    <property type="evidence" value="ECO:0007669"/>
    <property type="project" value="UniProtKB-SubCell"/>
</dbReference>
<dbReference type="SUPFAM" id="SSF161098">
    <property type="entry name" value="MetI-like"/>
    <property type="match status" value="1"/>
</dbReference>
<dbReference type="InterPro" id="IPR051393">
    <property type="entry name" value="ABC_transporter_permease"/>
</dbReference>
<feature type="transmembrane region" description="Helical" evidence="7">
    <location>
        <begin position="205"/>
        <end position="227"/>
    </location>
</feature>
<evidence type="ECO:0000256" key="2">
    <source>
        <dbReference type="ARBA" id="ARBA00022448"/>
    </source>
</evidence>
<dbReference type="PROSITE" id="PS50928">
    <property type="entry name" value="ABC_TM1"/>
    <property type="match status" value="1"/>
</dbReference>
<dbReference type="Gene3D" id="1.10.3720.10">
    <property type="entry name" value="MetI-like"/>
    <property type="match status" value="1"/>
</dbReference>